<dbReference type="CDD" id="cd16442">
    <property type="entry name" value="BPL"/>
    <property type="match status" value="1"/>
</dbReference>
<evidence type="ECO:0000256" key="2">
    <source>
        <dbReference type="ARBA" id="ARBA00023125"/>
    </source>
</evidence>
<keyword evidence="3" id="KW-0067">ATP-binding</keyword>
<evidence type="ECO:0000313" key="6">
    <source>
        <dbReference type="Proteomes" id="UP001235343"/>
    </source>
</evidence>
<evidence type="ECO:0000256" key="3">
    <source>
        <dbReference type="HAMAP-Rule" id="MF_00978"/>
    </source>
</evidence>
<reference evidence="5 6" key="1">
    <citation type="submission" date="2023-06" db="EMBL/GenBank/DDBJ databases">
        <title>Aquibacillus rhizosphaerae LR5S19.</title>
        <authorList>
            <person name="Sun J.-Q."/>
        </authorList>
    </citation>
    <scope>NUCLEOTIDE SEQUENCE [LARGE SCALE GENOMIC DNA]</scope>
    <source>
        <strain evidence="5 6">LR5S19</strain>
    </source>
</reference>
<feature type="DNA-binding region" description="H-T-H motif" evidence="3">
    <location>
        <begin position="23"/>
        <end position="42"/>
    </location>
</feature>
<dbReference type="EC" id="6.3.4.15" evidence="3"/>
<evidence type="ECO:0000259" key="4">
    <source>
        <dbReference type="PROSITE" id="PS51733"/>
    </source>
</evidence>
<feature type="binding site" evidence="3">
    <location>
        <position position="189"/>
    </location>
    <ligand>
        <name>biotin</name>
        <dbReference type="ChEBI" id="CHEBI:57586"/>
    </ligand>
</feature>
<dbReference type="Proteomes" id="UP001235343">
    <property type="component" value="Unassembled WGS sequence"/>
</dbReference>
<proteinExistence type="inferred from homology"/>
<dbReference type="InterPro" id="IPR013196">
    <property type="entry name" value="HTH_11"/>
</dbReference>
<evidence type="ECO:0000256" key="1">
    <source>
        <dbReference type="ARBA" id="ARBA00022598"/>
    </source>
</evidence>
<dbReference type="GO" id="GO:0004077">
    <property type="term" value="F:biotin--[biotin carboxyl-carrier protein] ligase activity"/>
    <property type="evidence" value="ECO:0007669"/>
    <property type="project" value="UniProtKB-EC"/>
</dbReference>
<protein>
    <recommendedName>
        <fullName evidence="3">Bifunctional ligase/repressor BirA</fullName>
    </recommendedName>
    <alternativeName>
        <fullName evidence="3">Biotin--[acetyl-CoA-carboxylase] ligase</fullName>
        <ecNumber evidence="3">6.3.4.15</ecNumber>
    </alternativeName>
    <alternativeName>
        <fullName evidence="3">Biotin--protein ligase</fullName>
    </alternativeName>
    <alternativeName>
        <fullName evidence="3">Biotin-[acetyl-CoA carboxylase] synthetase</fullName>
    </alternativeName>
</protein>
<keyword evidence="3" id="KW-0805">Transcription regulation</keyword>
<gene>
    <name evidence="3" type="primary">birA</name>
    <name evidence="5" type="ORF">QQS35_10220</name>
</gene>
<dbReference type="SUPFAM" id="SSF46785">
    <property type="entry name" value="Winged helix' DNA-binding domain"/>
    <property type="match status" value="1"/>
</dbReference>
<evidence type="ECO:0000313" key="5">
    <source>
        <dbReference type="EMBL" id="MDL4840826.1"/>
    </source>
</evidence>
<organism evidence="5 6">
    <name type="scientific">Aquibacillus rhizosphaerae</name>
    <dbReference type="NCBI Taxonomy" id="3051431"/>
    <lineage>
        <taxon>Bacteria</taxon>
        <taxon>Bacillati</taxon>
        <taxon>Bacillota</taxon>
        <taxon>Bacilli</taxon>
        <taxon>Bacillales</taxon>
        <taxon>Bacillaceae</taxon>
        <taxon>Aquibacillus</taxon>
    </lineage>
</organism>
<sequence length="325" mass="37044">MEVTTRQHLIALLEKNIEDYISGQDLSTKLEISRTAVWKHMKELEKDGYVIEAVPRKGYKIIDFPTKVSANTLQWGLQTNWLGNHFIHRETVDSTQTMALQLASTGAEHGTVVIADEQTAGRGRMQRNWHSQKEQGIWMSLILKPPLLPNQAPQVTLLAATVLADVINDYLKIRPAIKWPNDILINDKKVAGILTEMQAEQDQIQYVVLGIGLNVNQTEAMFPTEIRELATSLKMESKKELNRTELVQKILKTFEQSYERFVNNGFTDIKEKWESYGYKLGESVVITTPKKQWSTVLEGIESDGALRVMNEDGTRQTLYSAEIKW</sequence>
<comment type="similarity">
    <text evidence="3">Belongs to the biotin--protein ligase family.</text>
</comment>
<dbReference type="CDD" id="cd00090">
    <property type="entry name" value="HTH_ARSR"/>
    <property type="match status" value="1"/>
</dbReference>
<comment type="function">
    <text evidence="3">Acts both as a biotin--[acetyl-CoA-carboxylase] ligase and a repressor.</text>
</comment>
<dbReference type="HAMAP" id="MF_00978">
    <property type="entry name" value="Bifunct_BirA"/>
    <property type="match status" value="1"/>
</dbReference>
<dbReference type="NCBIfam" id="TIGR00121">
    <property type="entry name" value="birA_ligase"/>
    <property type="match status" value="1"/>
</dbReference>
<comment type="catalytic activity">
    <reaction evidence="3">
        <text>biotin + L-lysyl-[protein] + ATP = N(6)-biotinyl-L-lysyl-[protein] + AMP + diphosphate + H(+)</text>
        <dbReference type="Rhea" id="RHEA:11756"/>
        <dbReference type="Rhea" id="RHEA-COMP:9752"/>
        <dbReference type="Rhea" id="RHEA-COMP:10505"/>
        <dbReference type="ChEBI" id="CHEBI:15378"/>
        <dbReference type="ChEBI" id="CHEBI:29969"/>
        <dbReference type="ChEBI" id="CHEBI:30616"/>
        <dbReference type="ChEBI" id="CHEBI:33019"/>
        <dbReference type="ChEBI" id="CHEBI:57586"/>
        <dbReference type="ChEBI" id="CHEBI:83144"/>
        <dbReference type="ChEBI" id="CHEBI:456215"/>
        <dbReference type="EC" id="6.3.4.15"/>
    </reaction>
</comment>
<dbReference type="Gene3D" id="2.30.30.100">
    <property type="match status" value="1"/>
</dbReference>
<keyword evidence="2 3" id="KW-0238">DNA-binding</keyword>
<keyword evidence="3" id="KW-0547">Nucleotide-binding</keyword>
<keyword evidence="3" id="KW-0678">Repressor</keyword>
<dbReference type="InterPro" id="IPR004408">
    <property type="entry name" value="Biotin_CoA_COase_ligase"/>
</dbReference>
<keyword evidence="6" id="KW-1185">Reference proteome</keyword>
<dbReference type="PROSITE" id="PS51733">
    <property type="entry name" value="BPL_LPL_CATALYTIC"/>
    <property type="match status" value="1"/>
</dbReference>
<accession>A0ABT7L4N4</accession>
<dbReference type="Pfam" id="PF03099">
    <property type="entry name" value="BPL_LplA_LipB"/>
    <property type="match status" value="1"/>
</dbReference>
<dbReference type="InterPro" id="IPR036388">
    <property type="entry name" value="WH-like_DNA-bd_sf"/>
</dbReference>
<dbReference type="Gene3D" id="1.10.10.10">
    <property type="entry name" value="Winged helix-like DNA-binding domain superfamily/Winged helix DNA-binding domain"/>
    <property type="match status" value="1"/>
</dbReference>
<feature type="binding site" evidence="3">
    <location>
        <begin position="122"/>
        <end position="124"/>
    </location>
    <ligand>
        <name>biotin</name>
        <dbReference type="ChEBI" id="CHEBI:57586"/>
    </ligand>
</feature>
<dbReference type="InterPro" id="IPR004143">
    <property type="entry name" value="BPL_LPL_catalytic"/>
</dbReference>
<feature type="binding site" evidence="3">
    <location>
        <position position="118"/>
    </location>
    <ligand>
        <name>biotin</name>
        <dbReference type="ChEBI" id="CHEBI:57586"/>
    </ligand>
</feature>
<name>A0ABT7L4N4_9BACI</name>
<dbReference type="PANTHER" id="PTHR12835:SF5">
    <property type="entry name" value="BIOTIN--PROTEIN LIGASE"/>
    <property type="match status" value="1"/>
</dbReference>
<dbReference type="Pfam" id="PF08279">
    <property type="entry name" value="HTH_11"/>
    <property type="match status" value="1"/>
</dbReference>
<dbReference type="SUPFAM" id="SSF55681">
    <property type="entry name" value="Class II aaRS and biotin synthetases"/>
    <property type="match status" value="1"/>
</dbReference>
<feature type="domain" description="BPL/LPL catalytic" evidence="4">
    <location>
        <begin position="74"/>
        <end position="262"/>
    </location>
</feature>
<dbReference type="InterPro" id="IPR045864">
    <property type="entry name" value="aa-tRNA-synth_II/BPL/LPL"/>
</dbReference>
<dbReference type="PANTHER" id="PTHR12835">
    <property type="entry name" value="BIOTIN PROTEIN LIGASE"/>
    <property type="match status" value="1"/>
</dbReference>
<keyword evidence="3" id="KW-0092">Biotin</keyword>
<comment type="caution">
    <text evidence="5">The sequence shown here is derived from an EMBL/GenBank/DDBJ whole genome shotgun (WGS) entry which is preliminary data.</text>
</comment>
<dbReference type="InterPro" id="IPR030855">
    <property type="entry name" value="Bifunct_BirA"/>
</dbReference>
<dbReference type="RefSeq" id="WP_285931968.1">
    <property type="nucleotide sequence ID" value="NZ_JASTZU010000034.1"/>
</dbReference>
<comment type="caution">
    <text evidence="3">Lacks conserved residue(s) required for the propagation of feature annotation.</text>
</comment>
<keyword evidence="3" id="KW-0804">Transcription</keyword>
<keyword evidence="1 3" id="KW-0436">Ligase</keyword>
<dbReference type="Gene3D" id="3.30.930.10">
    <property type="entry name" value="Bira Bifunctional Protein, Domain 2"/>
    <property type="match status" value="1"/>
</dbReference>
<dbReference type="InterPro" id="IPR036390">
    <property type="entry name" value="WH_DNA-bd_sf"/>
</dbReference>
<dbReference type="InterPro" id="IPR011991">
    <property type="entry name" value="ArsR-like_HTH"/>
</dbReference>
<dbReference type="EMBL" id="JASTZU010000034">
    <property type="protein sequence ID" value="MDL4840826.1"/>
    <property type="molecule type" value="Genomic_DNA"/>
</dbReference>